<name>A0A5J9U282_9POAL</name>
<reference evidence="3 4" key="1">
    <citation type="journal article" date="2019" name="Sci. Rep.">
        <title>A high-quality genome of Eragrostis curvula grass provides insights into Poaceae evolution and supports new strategies to enhance forage quality.</title>
        <authorList>
            <person name="Carballo J."/>
            <person name="Santos B.A.C.M."/>
            <person name="Zappacosta D."/>
            <person name="Garbus I."/>
            <person name="Selva J.P."/>
            <person name="Gallo C.A."/>
            <person name="Diaz A."/>
            <person name="Albertini E."/>
            <person name="Caccamo M."/>
            <person name="Echenique V."/>
        </authorList>
    </citation>
    <scope>NUCLEOTIDE SEQUENCE [LARGE SCALE GENOMIC DNA]</scope>
    <source>
        <strain evidence="4">cv. Victoria</strain>
        <tissue evidence="3">Leaf</tissue>
    </source>
</reference>
<feature type="non-terminal residue" evidence="3">
    <location>
        <position position="1"/>
    </location>
</feature>
<feature type="compositionally biased region" description="Low complexity" evidence="1">
    <location>
        <begin position="19"/>
        <end position="28"/>
    </location>
</feature>
<dbReference type="Gramene" id="TVU17803">
    <property type="protein sequence ID" value="TVU17803"/>
    <property type="gene ID" value="EJB05_33860"/>
</dbReference>
<evidence type="ECO:0000313" key="3">
    <source>
        <dbReference type="EMBL" id="TVU17803.1"/>
    </source>
</evidence>
<feature type="region of interest" description="Disordered" evidence="1">
    <location>
        <begin position="19"/>
        <end position="99"/>
    </location>
</feature>
<keyword evidence="2" id="KW-0472">Membrane</keyword>
<keyword evidence="2" id="KW-0812">Transmembrane</keyword>
<dbReference type="EMBL" id="RWGY01000029">
    <property type="protein sequence ID" value="TVU17803.1"/>
    <property type="molecule type" value="Genomic_DNA"/>
</dbReference>
<proteinExistence type="predicted"/>
<gene>
    <name evidence="3" type="ORF">EJB05_33860</name>
</gene>
<dbReference type="AlphaFoldDB" id="A0A5J9U282"/>
<protein>
    <submittedName>
        <fullName evidence="3">Uncharacterized protein</fullName>
    </submittedName>
</protein>
<keyword evidence="2" id="KW-1133">Transmembrane helix</keyword>
<evidence type="ECO:0000256" key="2">
    <source>
        <dbReference type="SAM" id="Phobius"/>
    </source>
</evidence>
<evidence type="ECO:0000313" key="4">
    <source>
        <dbReference type="Proteomes" id="UP000324897"/>
    </source>
</evidence>
<dbReference type="Proteomes" id="UP000324897">
    <property type="component" value="Chromosome 7"/>
</dbReference>
<keyword evidence="4" id="KW-1185">Reference proteome</keyword>
<organism evidence="3 4">
    <name type="scientific">Eragrostis curvula</name>
    <name type="common">weeping love grass</name>
    <dbReference type="NCBI Taxonomy" id="38414"/>
    <lineage>
        <taxon>Eukaryota</taxon>
        <taxon>Viridiplantae</taxon>
        <taxon>Streptophyta</taxon>
        <taxon>Embryophyta</taxon>
        <taxon>Tracheophyta</taxon>
        <taxon>Spermatophyta</taxon>
        <taxon>Magnoliopsida</taxon>
        <taxon>Liliopsida</taxon>
        <taxon>Poales</taxon>
        <taxon>Poaceae</taxon>
        <taxon>PACMAD clade</taxon>
        <taxon>Chloridoideae</taxon>
        <taxon>Eragrostideae</taxon>
        <taxon>Eragrostidinae</taxon>
        <taxon>Eragrostis</taxon>
    </lineage>
</organism>
<comment type="caution">
    <text evidence="3">The sequence shown here is derived from an EMBL/GenBank/DDBJ whole genome shotgun (WGS) entry which is preliminary data.</text>
</comment>
<sequence length="262" mass="27219">MPRRRLSASVFSLPSLAAAGARRGNNPGEGKEGGGWVSSGLPVPVGLGDGRGGLSRPEDAGSCGAAARSGPFMDGSEAASLGSRGTRTGMRRREHAAVMQSGRRRWLRVAVRPRRSCVVVGRPRRPRMQSPVREAVAVAHGHVVMTAMHCGRETAAAVHAAALHAPSLKNAAVGAGSPSVLGGAGGLSCLSVGRAVGAVAHRWWSIGGHGDSGHFGGCSSGGGQWCDVVRRRAKFFAGQAMFLFCLAMLPLGSCFCWFGRWW</sequence>
<evidence type="ECO:0000256" key="1">
    <source>
        <dbReference type="SAM" id="MobiDB-lite"/>
    </source>
</evidence>
<feature type="transmembrane region" description="Helical" evidence="2">
    <location>
        <begin position="236"/>
        <end position="258"/>
    </location>
</feature>
<accession>A0A5J9U282</accession>